<accession>A0A2S7K9E3</accession>
<organism evidence="2 3">
    <name type="scientific">Hyphococcus luteus</name>
    <dbReference type="NCBI Taxonomy" id="2058213"/>
    <lineage>
        <taxon>Bacteria</taxon>
        <taxon>Pseudomonadati</taxon>
        <taxon>Pseudomonadota</taxon>
        <taxon>Alphaproteobacteria</taxon>
        <taxon>Parvularculales</taxon>
        <taxon>Parvularculaceae</taxon>
        <taxon>Hyphococcus</taxon>
    </lineage>
</organism>
<comment type="caution">
    <text evidence="2">The sequence shown here is derived from an EMBL/GenBank/DDBJ whole genome shotgun (WGS) entry which is preliminary data.</text>
</comment>
<feature type="transmembrane region" description="Helical" evidence="1">
    <location>
        <begin position="72"/>
        <end position="92"/>
    </location>
</feature>
<dbReference type="Proteomes" id="UP000239504">
    <property type="component" value="Unassembled WGS sequence"/>
</dbReference>
<reference evidence="2 3" key="1">
    <citation type="submission" date="2017-12" db="EMBL/GenBank/DDBJ databases">
        <authorList>
            <person name="Hurst M.R.H."/>
        </authorList>
    </citation>
    <scope>NUCLEOTIDE SEQUENCE [LARGE SCALE GENOMIC DNA]</scope>
    <source>
        <strain evidence="2 3">SY-3-19</strain>
    </source>
</reference>
<dbReference type="EMBL" id="PJCH01000003">
    <property type="protein sequence ID" value="PQA89103.1"/>
    <property type="molecule type" value="Genomic_DNA"/>
</dbReference>
<name>A0A2S7K9E3_9PROT</name>
<dbReference type="AlphaFoldDB" id="A0A2S7K9E3"/>
<evidence type="ECO:0000313" key="3">
    <source>
        <dbReference type="Proteomes" id="UP000239504"/>
    </source>
</evidence>
<evidence type="ECO:0008006" key="4">
    <source>
        <dbReference type="Google" id="ProtNLM"/>
    </source>
</evidence>
<keyword evidence="1" id="KW-0472">Membrane</keyword>
<keyword evidence="1" id="KW-1133">Transmembrane helix</keyword>
<gene>
    <name evidence="2" type="ORF">CW354_03920</name>
</gene>
<proteinExistence type="predicted"/>
<keyword evidence="1" id="KW-0812">Transmembrane</keyword>
<protein>
    <recommendedName>
        <fullName evidence="4">Phosphatidate cytidylyltransferase</fullName>
    </recommendedName>
</protein>
<feature type="transmembrane region" description="Helical" evidence="1">
    <location>
        <begin position="12"/>
        <end position="32"/>
    </location>
</feature>
<sequence length="93" mass="9907">MLMQTLSRPSFGAILFIAGAVASVIVLQFPWFSFLTTLLVWTALRAPESIGVGGLLKIAPAPSVSQAAYEGLWAATALVFGVSLSFEFVRAFL</sequence>
<evidence type="ECO:0000256" key="1">
    <source>
        <dbReference type="SAM" id="Phobius"/>
    </source>
</evidence>
<keyword evidence="3" id="KW-1185">Reference proteome</keyword>
<evidence type="ECO:0000313" key="2">
    <source>
        <dbReference type="EMBL" id="PQA89103.1"/>
    </source>
</evidence>